<evidence type="ECO:0000256" key="3">
    <source>
        <dbReference type="ARBA" id="ARBA00022475"/>
    </source>
</evidence>
<evidence type="ECO:0000256" key="1">
    <source>
        <dbReference type="ARBA" id="ARBA00004651"/>
    </source>
</evidence>
<evidence type="ECO:0000256" key="5">
    <source>
        <dbReference type="ARBA" id="ARBA00022989"/>
    </source>
</evidence>
<evidence type="ECO:0000256" key="2">
    <source>
        <dbReference type="ARBA" id="ARBA00005236"/>
    </source>
</evidence>
<dbReference type="RefSeq" id="WP_263037689.1">
    <property type="nucleotide sequence ID" value="NZ_JAOTPL010000007.1"/>
</dbReference>
<feature type="domain" description="MacB-like periplasmic core" evidence="9">
    <location>
        <begin position="25"/>
        <end position="257"/>
    </location>
</feature>
<proteinExistence type="inferred from homology"/>
<keyword evidence="11" id="KW-1185">Reference proteome</keyword>
<feature type="transmembrane region" description="Helical" evidence="7">
    <location>
        <begin position="384"/>
        <end position="403"/>
    </location>
</feature>
<evidence type="ECO:0000256" key="6">
    <source>
        <dbReference type="ARBA" id="ARBA00023136"/>
    </source>
</evidence>
<dbReference type="InterPro" id="IPR003838">
    <property type="entry name" value="ABC3_permease_C"/>
</dbReference>
<dbReference type="Pfam" id="PF02687">
    <property type="entry name" value="FtsX"/>
    <property type="match status" value="1"/>
</dbReference>
<accession>A0AAE3ILT3</accession>
<dbReference type="PANTHER" id="PTHR30489:SF0">
    <property type="entry name" value="LIPOPROTEIN-RELEASING SYSTEM TRANSMEMBRANE PROTEIN LOLE"/>
    <property type="match status" value="1"/>
</dbReference>
<evidence type="ECO:0000256" key="4">
    <source>
        <dbReference type="ARBA" id="ARBA00022692"/>
    </source>
</evidence>
<feature type="domain" description="ABC3 transporter permease C-terminal" evidence="8">
    <location>
        <begin position="290"/>
        <end position="413"/>
    </location>
</feature>
<dbReference type="InterPro" id="IPR051447">
    <property type="entry name" value="Lipoprotein-release_system"/>
</dbReference>
<evidence type="ECO:0000313" key="10">
    <source>
        <dbReference type="EMBL" id="MCU7694203.1"/>
    </source>
</evidence>
<dbReference type="AlphaFoldDB" id="A0AAE3ILT3"/>
<organism evidence="10 11">
    <name type="scientific">Haoranjiania flava</name>
    <dbReference type="NCBI Taxonomy" id="1856322"/>
    <lineage>
        <taxon>Bacteria</taxon>
        <taxon>Pseudomonadati</taxon>
        <taxon>Bacteroidota</taxon>
        <taxon>Chitinophagia</taxon>
        <taxon>Chitinophagales</taxon>
        <taxon>Chitinophagaceae</taxon>
        <taxon>Haoranjiania</taxon>
    </lineage>
</organism>
<dbReference type="GO" id="GO:0044874">
    <property type="term" value="P:lipoprotein localization to outer membrane"/>
    <property type="evidence" value="ECO:0007669"/>
    <property type="project" value="TreeGrafter"/>
</dbReference>
<dbReference type="Pfam" id="PF12704">
    <property type="entry name" value="MacB_PCD"/>
    <property type="match status" value="1"/>
</dbReference>
<sequence length="419" mass="45795">MQFLKDKRLAASVGWTYLKARKSQTIVAVASIAFGIMMYVSMVGFMTGLNDFTGNLIFNTSPHVRFYNTTEIATTSILDKANDNINIISHAKPKSSLLNLKDASVAIRQMQADPAVRVVSGVVSFQSFFHVGKSTITATINGIDPEAEDKMFHLKEKTLTGNYDQISAPADNIVLGHFLARKLNVQAGDNVTVTTNEGHSFNLKVAGLIKTGLMAIDEQQAYMNIATAQKMMGVPSSYITEIKLSLQEKEAAPVVKAKYSNLFTYHGSDYLEDNAVLLQGEGMRNIMSYAISITLLLVAGFGIYNILTMMIYDKMKEIAILKATGFSNKDVKWIFLTLALTIGIVGAIAGLIFGFLMAFGISKVPYKADMVVSMDHLPVSFSPSYYITGFLFGIITAALASYFPSRKASKVDPITILRG</sequence>
<keyword evidence="3" id="KW-1003">Cell membrane</keyword>
<keyword evidence="5 7" id="KW-1133">Transmembrane helix</keyword>
<protein>
    <submittedName>
        <fullName evidence="10">FtsX-like permease family protein</fullName>
    </submittedName>
</protein>
<gene>
    <name evidence="10" type="ORF">OD355_06720</name>
</gene>
<feature type="transmembrane region" description="Helical" evidence="7">
    <location>
        <begin position="286"/>
        <end position="312"/>
    </location>
</feature>
<evidence type="ECO:0000259" key="9">
    <source>
        <dbReference type="Pfam" id="PF12704"/>
    </source>
</evidence>
<feature type="transmembrane region" description="Helical" evidence="7">
    <location>
        <begin position="333"/>
        <end position="361"/>
    </location>
</feature>
<dbReference type="PANTHER" id="PTHR30489">
    <property type="entry name" value="LIPOPROTEIN-RELEASING SYSTEM TRANSMEMBRANE PROTEIN LOLE"/>
    <property type="match status" value="1"/>
</dbReference>
<keyword evidence="6 7" id="KW-0472">Membrane</keyword>
<dbReference type="InterPro" id="IPR025857">
    <property type="entry name" value="MacB_PCD"/>
</dbReference>
<comment type="similarity">
    <text evidence="2">Belongs to the ABC-4 integral membrane protein family. LolC/E subfamily.</text>
</comment>
<reference evidence="10" key="1">
    <citation type="submission" date="2022-10" db="EMBL/GenBank/DDBJ databases">
        <authorList>
            <person name="Kim H.S."/>
            <person name="Kim J.-S."/>
            <person name="Suh M.K."/>
            <person name="Eom M.K."/>
            <person name="Lee J.-S."/>
        </authorList>
    </citation>
    <scope>NUCLEOTIDE SEQUENCE</scope>
    <source>
        <strain evidence="10">LIP-5</strain>
    </source>
</reference>
<evidence type="ECO:0000259" key="8">
    <source>
        <dbReference type="Pfam" id="PF02687"/>
    </source>
</evidence>
<dbReference type="Proteomes" id="UP001209317">
    <property type="component" value="Unassembled WGS sequence"/>
</dbReference>
<comment type="subcellular location">
    <subcellularLocation>
        <location evidence="1">Cell membrane</location>
        <topology evidence="1">Multi-pass membrane protein</topology>
    </subcellularLocation>
</comment>
<dbReference type="GO" id="GO:0098797">
    <property type="term" value="C:plasma membrane protein complex"/>
    <property type="evidence" value="ECO:0007669"/>
    <property type="project" value="TreeGrafter"/>
</dbReference>
<name>A0AAE3ILT3_9BACT</name>
<dbReference type="EMBL" id="JAOTPL010000007">
    <property type="protein sequence ID" value="MCU7694203.1"/>
    <property type="molecule type" value="Genomic_DNA"/>
</dbReference>
<evidence type="ECO:0000313" key="11">
    <source>
        <dbReference type="Proteomes" id="UP001209317"/>
    </source>
</evidence>
<evidence type="ECO:0000256" key="7">
    <source>
        <dbReference type="SAM" id="Phobius"/>
    </source>
</evidence>
<comment type="caution">
    <text evidence="10">The sequence shown here is derived from an EMBL/GenBank/DDBJ whole genome shotgun (WGS) entry which is preliminary data.</text>
</comment>
<feature type="transmembrane region" description="Helical" evidence="7">
    <location>
        <begin position="26"/>
        <end position="49"/>
    </location>
</feature>
<keyword evidence="4 7" id="KW-0812">Transmembrane</keyword>